<proteinExistence type="predicted"/>
<dbReference type="InterPro" id="IPR025164">
    <property type="entry name" value="Toastrack_DUF4097"/>
</dbReference>
<comment type="caution">
    <text evidence="2">The sequence shown here is derived from an EMBL/GenBank/DDBJ whole genome shotgun (WGS) entry which is preliminary data.</text>
</comment>
<organism evidence="2">
    <name type="scientific">marine sediment metagenome</name>
    <dbReference type="NCBI Taxonomy" id="412755"/>
    <lineage>
        <taxon>unclassified sequences</taxon>
        <taxon>metagenomes</taxon>
        <taxon>ecological metagenomes</taxon>
    </lineage>
</organism>
<accession>X0RRN1</accession>
<dbReference type="Pfam" id="PF13349">
    <property type="entry name" value="DUF4097"/>
    <property type="match status" value="1"/>
</dbReference>
<dbReference type="PANTHER" id="PTHR34094:SF1">
    <property type="entry name" value="PROTEIN FAM185A"/>
    <property type="match status" value="1"/>
</dbReference>
<sequence>AAAVIGLTTGIYRIKDGKWGIIAIDEENSFSTRGIDMIDLHTVSADIRTHDTASEKIEVHLTGATRARQQENIPYLSAGQKDSVLDIHIERRRKISTGFHENHLVLDIGIPRGYQNRLTVKTVSGDVTLTGHNYAGLALTTTSGDMELKQIQSGLFRMKTTSGTFIAEKLVTERSELSSVSGDIYITSFLGEAGIKTTSGDITLDFINFFSPVNIKSTSGDVSLTLPESSGFHLDARSTSGDITCGFPIQLSGADTGSDRRTIRGNVGSAINKITVRTVSGEIEITF</sequence>
<dbReference type="EMBL" id="BARS01002699">
    <property type="protein sequence ID" value="GAF71484.1"/>
    <property type="molecule type" value="Genomic_DNA"/>
</dbReference>
<reference evidence="2" key="1">
    <citation type="journal article" date="2014" name="Front. Microbiol.">
        <title>High frequency of phylogenetically diverse reductive dehalogenase-homologous genes in deep subseafloor sedimentary metagenomes.</title>
        <authorList>
            <person name="Kawai M."/>
            <person name="Futagami T."/>
            <person name="Toyoda A."/>
            <person name="Takaki Y."/>
            <person name="Nishi S."/>
            <person name="Hori S."/>
            <person name="Arai W."/>
            <person name="Tsubouchi T."/>
            <person name="Morono Y."/>
            <person name="Uchiyama I."/>
            <person name="Ito T."/>
            <person name="Fujiyama A."/>
            <person name="Inagaki F."/>
            <person name="Takami H."/>
        </authorList>
    </citation>
    <scope>NUCLEOTIDE SEQUENCE</scope>
    <source>
        <strain evidence="2">Expedition CK06-06</strain>
    </source>
</reference>
<gene>
    <name evidence="2" type="ORF">S01H1_05179</name>
</gene>
<feature type="domain" description="DUF4097" evidence="1">
    <location>
        <begin position="35"/>
        <end position="285"/>
    </location>
</feature>
<feature type="non-terminal residue" evidence="2">
    <location>
        <position position="1"/>
    </location>
</feature>
<evidence type="ECO:0000259" key="1">
    <source>
        <dbReference type="Pfam" id="PF13349"/>
    </source>
</evidence>
<protein>
    <recommendedName>
        <fullName evidence="1">DUF4097 domain-containing protein</fullName>
    </recommendedName>
</protein>
<name>X0RRN1_9ZZZZ</name>
<evidence type="ECO:0000313" key="2">
    <source>
        <dbReference type="EMBL" id="GAF71484.1"/>
    </source>
</evidence>
<dbReference type="PANTHER" id="PTHR34094">
    <property type="match status" value="1"/>
</dbReference>
<dbReference type="AlphaFoldDB" id="X0RRN1"/>